<reference evidence="2 3" key="1">
    <citation type="submission" date="2010-07" db="EMBL/GenBank/DDBJ databases">
        <title>The draft genome of Paenibacillus curdlanolyticus YK9.</title>
        <authorList>
            <consortium name="US DOE Joint Genome Institute (JGI-PGF)"/>
            <person name="Lucas S."/>
            <person name="Copeland A."/>
            <person name="Lapidus A."/>
            <person name="Cheng J.-F."/>
            <person name="Bruce D."/>
            <person name="Goodwin L."/>
            <person name="Pitluck S."/>
            <person name="Land M.L."/>
            <person name="Hauser L."/>
            <person name="Chang Y.-J."/>
            <person name="Jeffries C."/>
            <person name="Anderson I.J."/>
            <person name="Johnson E."/>
            <person name="Loganathan U."/>
            <person name="Mulhopadhyay B."/>
            <person name="Kyrpides N."/>
            <person name="Woyke T.J."/>
        </authorList>
    </citation>
    <scope>NUCLEOTIDE SEQUENCE [LARGE SCALE GENOMIC DNA]</scope>
    <source>
        <strain evidence="2 3">YK9</strain>
    </source>
</reference>
<keyword evidence="3" id="KW-1185">Reference proteome</keyword>
<feature type="compositionally biased region" description="Polar residues" evidence="1">
    <location>
        <begin position="1"/>
        <end position="13"/>
    </location>
</feature>
<dbReference type="AlphaFoldDB" id="E0I371"/>
<dbReference type="RefSeq" id="WP_006036264.1">
    <property type="nucleotide sequence ID" value="NZ_AEDD01000001.1"/>
</dbReference>
<feature type="compositionally biased region" description="Basic and acidic residues" evidence="1">
    <location>
        <begin position="41"/>
        <end position="60"/>
    </location>
</feature>
<feature type="region of interest" description="Disordered" evidence="1">
    <location>
        <begin position="1"/>
        <end position="60"/>
    </location>
</feature>
<dbReference type="eggNOG" id="ENOG50307FV">
    <property type="taxonomic scope" value="Bacteria"/>
</dbReference>
<dbReference type="InterPro" id="IPR025435">
    <property type="entry name" value="YfhD-like"/>
</dbReference>
<accession>E0I371</accession>
<name>E0I371_9BACL</name>
<evidence type="ECO:0000256" key="1">
    <source>
        <dbReference type="SAM" id="MobiDB-lite"/>
    </source>
</evidence>
<organism evidence="2 3">
    <name type="scientific">Paenibacillus curdlanolyticus YK9</name>
    <dbReference type="NCBI Taxonomy" id="717606"/>
    <lineage>
        <taxon>Bacteria</taxon>
        <taxon>Bacillati</taxon>
        <taxon>Bacillota</taxon>
        <taxon>Bacilli</taxon>
        <taxon>Bacillales</taxon>
        <taxon>Paenibacillaceae</taxon>
        <taxon>Paenibacillus</taxon>
    </lineage>
</organism>
<evidence type="ECO:0000313" key="3">
    <source>
        <dbReference type="Proteomes" id="UP000005387"/>
    </source>
</evidence>
<evidence type="ECO:0000313" key="2">
    <source>
        <dbReference type="EMBL" id="EFM12735.1"/>
    </source>
</evidence>
<dbReference type="Proteomes" id="UP000005387">
    <property type="component" value="Unassembled WGS sequence"/>
</dbReference>
<dbReference type="EMBL" id="AEDD01000001">
    <property type="protein sequence ID" value="EFM12735.1"/>
    <property type="molecule type" value="Genomic_DNA"/>
</dbReference>
<protein>
    <recommendedName>
        <fullName evidence="4">YfhD family protein</fullName>
    </recommendedName>
</protein>
<feature type="compositionally biased region" description="Acidic residues" evidence="1">
    <location>
        <begin position="28"/>
        <end position="40"/>
    </location>
</feature>
<proteinExistence type="predicted"/>
<gene>
    <name evidence="2" type="ORF">PaecuDRAFT_0246</name>
</gene>
<evidence type="ECO:0008006" key="4">
    <source>
        <dbReference type="Google" id="ProtNLM"/>
    </source>
</evidence>
<dbReference type="STRING" id="717606.PaecuDRAFT_0246"/>
<dbReference type="OrthoDB" id="2658905at2"/>
<dbReference type="Pfam" id="PF14151">
    <property type="entry name" value="YfhD"/>
    <property type="match status" value="1"/>
</dbReference>
<sequence length="60" mass="6822">MANTNKNQQLNEQNEFEKVNFGNLPIAENEDVEFSEEFADEADHVAQQRAAAADKRAKQQ</sequence>